<reference evidence="3 4" key="1">
    <citation type="submission" date="2016-10" db="EMBL/GenBank/DDBJ databases">
        <authorList>
            <person name="de Groot N.N."/>
        </authorList>
    </citation>
    <scope>NUCLEOTIDE SEQUENCE [LARGE SCALE GENOMIC DNA]</scope>
    <source>
        <strain evidence="3 4">CGMCC 1.11030</strain>
    </source>
</reference>
<dbReference type="Proteomes" id="UP000199377">
    <property type="component" value="Unassembled WGS sequence"/>
</dbReference>
<dbReference type="EMBL" id="FOQH01000007">
    <property type="protein sequence ID" value="SFI48087.1"/>
    <property type="molecule type" value="Genomic_DNA"/>
</dbReference>
<keyword evidence="1" id="KW-0378">Hydrolase</keyword>
<dbReference type="OrthoDB" id="8477867at2"/>
<dbReference type="Pfam" id="PF00857">
    <property type="entry name" value="Isochorismatase"/>
    <property type="match status" value="1"/>
</dbReference>
<dbReference type="Gene3D" id="3.40.50.850">
    <property type="entry name" value="Isochorismatase-like"/>
    <property type="match status" value="1"/>
</dbReference>
<name>A0A1I3IJV2_9RHOB</name>
<evidence type="ECO:0000313" key="4">
    <source>
        <dbReference type="Proteomes" id="UP000199377"/>
    </source>
</evidence>
<sequence>MPRQPMIVGNPVVLVIDIQKGGFLDGYDVGIPKMAGWRANMARARQVIDAARDTGVPLIFFQEAHRPDLIDFGRELDGAEGVHCVEGREGTEIAVEETGYRPGEDYFIRKRRYSCFFGTELEILLKGLKAQTLILIGGLTDVCCHYTFADGHQHDYHCRIVGDAVGGSSDEAHAASLRAMEYLQEGAVRSAADIAAGLAALKAAA</sequence>
<evidence type="ECO:0000256" key="1">
    <source>
        <dbReference type="ARBA" id="ARBA00022801"/>
    </source>
</evidence>
<protein>
    <submittedName>
        <fullName evidence="3">Nicotinamidase-related amidase</fullName>
    </submittedName>
</protein>
<evidence type="ECO:0000313" key="3">
    <source>
        <dbReference type="EMBL" id="SFI48087.1"/>
    </source>
</evidence>
<dbReference type="PANTHER" id="PTHR43540">
    <property type="entry name" value="PEROXYUREIDOACRYLATE/UREIDOACRYLATE AMIDOHYDROLASE-RELATED"/>
    <property type="match status" value="1"/>
</dbReference>
<keyword evidence="4" id="KW-1185">Reference proteome</keyword>
<dbReference type="InterPro" id="IPR000868">
    <property type="entry name" value="Isochorismatase-like_dom"/>
</dbReference>
<dbReference type="CDD" id="cd00431">
    <property type="entry name" value="cysteine_hydrolases"/>
    <property type="match status" value="1"/>
</dbReference>
<feature type="domain" description="Isochorismatase-like" evidence="2">
    <location>
        <begin position="12"/>
        <end position="188"/>
    </location>
</feature>
<organism evidence="3 4">
    <name type="scientific">Albimonas pacifica</name>
    <dbReference type="NCBI Taxonomy" id="1114924"/>
    <lineage>
        <taxon>Bacteria</taxon>
        <taxon>Pseudomonadati</taxon>
        <taxon>Pseudomonadota</taxon>
        <taxon>Alphaproteobacteria</taxon>
        <taxon>Rhodobacterales</taxon>
        <taxon>Paracoccaceae</taxon>
        <taxon>Albimonas</taxon>
    </lineage>
</organism>
<dbReference type="SUPFAM" id="SSF52499">
    <property type="entry name" value="Isochorismatase-like hydrolases"/>
    <property type="match status" value="1"/>
</dbReference>
<gene>
    <name evidence="3" type="ORF">SAMN05216258_10791</name>
</gene>
<proteinExistence type="predicted"/>
<dbReference type="InterPro" id="IPR036380">
    <property type="entry name" value="Isochorismatase-like_sf"/>
</dbReference>
<dbReference type="STRING" id="1114924.SAMN05216258_10791"/>
<dbReference type="PANTHER" id="PTHR43540:SF6">
    <property type="entry name" value="ISOCHORISMATASE-LIKE DOMAIN-CONTAINING PROTEIN"/>
    <property type="match status" value="1"/>
</dbReference>
<dbReference type="RefSeq" id="WP_092861037.1">
    <property type="nucleotide sequence ID" value="NZ_FOQH01000007.1"/>
</dbReference>
<dbReference type="GO" id="GO:0016787">
    <property type="term" value="F:hydrolase activity"/>
    <property type="evidence" value="ECO:0007669"/>
    <property type="project" value="UniProtKB-KW"/>
</dbReference>
<accession>A0A1I3IJV2</accession>
<dbReference type="AlphaFoldDB" id="A0A1I3IJV2"/>
<dbReference type="InterPro" id="IPR050272">
    <property type="entry name" value="Isochorismatase-like_hydrls"/>
</dbReference>
<evidence type="ECO:0000259" key="2">
    <source>
        <dbReference type="Pfam" id="PF00857"/>
    </source>
</evidence>